<dbReference type="AlphaFoldDB" id="A0AA41HG86"/>
<sequence>MSKIKKLAAIAALAALAPLAHASSELIVNGGFESAANAFSGNFVTLGSGLDGWTINAGTVDLIHSYWQPAGGSYSLDLNGGSAGTISQSFATTVGGTYNVSFSLAGNHDGGGDKTITVGVTDPHSFSFALAGSSHSAMGWQNESFSFVATSALSTLTFAGNPANTYYGAALDNVSVTAAVPEPETYAMLLAGLGLVGAIARRRRPA</sequence>
<dbReference type="NCBIfam" id="TIGR04362">
    <property type="entry name" value="choice_anch_C"/>
    <property type="match status" value="1"/>
</dbReference>
<keyword evidence="7" id="KW-1185">Reference proteome</keyword>
<feature type="domain" description="DUF642" evidence="2">
    <location>
        <begin position="26"/>
        <end position="176"/>
    </location>
</feature>
<feature type="domain" description="Ice-binding protein C-terminal" evidence="3">
    <location>
        <begin position="179"/>
        <end position="204"/>
    </location>
</feature>
<evidence type="ECO:0000259" key="3">
    <source>
        <dbReference type="Pfam" id="PF07589"/>
    </source>
</evidence>
<dbReference type="NCBIfam" id="TIGR02595">
    <property type="entry name" value="PEP_CTERM"/>
    <property type="match status" value="1"/>
</dbReference>
<dbReference type="Proteomes" id="UP001155901">
    <property type="component" value="Unassembled WGS sequence"/>
</dbReference>
<evidence type="ECO:0000313" key="7">
    <source>
        <dbReference type="Proteomes" id="UP001162889"/>
    </source>
</evidence>
<evidence type="ECO:0000313" key="6">
    <source>
        <dbReference type="Proteomes" id="UP001155901"/>
    </source>
</evidence>
<dbReference type="InterPro" id="IPR013424">
    <property type="entry name" value="Ice-binding_C"/>
</dbReference>
<dbReference type="RefSeq" id="WP_217945427.1">
    <property type="nucleotide sequence ID" value="NZ_JAHTGR010000017.1"/>
</dbReference>
<accession>A0AA41HG86</accession>
<protein>
    <submittedName>
        <fullName evidence="5">Choice-of-anchor C domain-containing protein</fullName>
    </submittedName>
    <submittedName>
        <fullName evidence="4">Choice-of-anchor C family protein</fullName>
    </submittedName>
</protein>
<evidence type="ECO:0000259" key="2">
    <source>
        <dbReference type="Pfam" id="PF04862"/>
    </source>
</evidence>
<gene>
    <name evidence="4" type="ORF">KVP70_26540</name>
    <name evidence="5" type="ORF">L1274_005856</name>
</gene>
<reference evidence="5" key="2">
    <citation type="submission" date="2022-03" db="EMBL/GenBank/DDBJ databases">
        <title>Genome Encyclopedia of Bacteria and Archaea VI: Functional Genomics of Type Strains.</title>
        <authorList>
            <person name="Whitman W."/>
        </authorList>
    </citation>
    <scope>NUCLEOTIDE SEQUENCE</scope>
    <source>
        <strain evidence="5">HSC-15S17</strain>
    </source>
</reference>
<evidence type="ECO:0000313" key="5">
    <source>
        <dbReference type="EMBL" id="MCP2012102.1"/>
    </source>
</evidence>
<evidence type="ECO:0000256" key="1">
    <source>
        <dbReference type="SAM" id="SignalP"/>
    </source>
</evidence>
<dbReference type="NCBIfam" id="NF035944">
    <property type="entry name" value="PEPxxWA-CTERM"/>
    <property type="match status" value="1"/>
</dbReference>
<dbReference type="InterPro" id="IPR027576">
    <property type="entry name" value="Choice_anch_C_dom"/>
</dbReference>
<name>A0AA41HG86_9BURK</name>
<feature type="signal peptide" evidence="1">
    <location>
        <begin position="1"/>
        <end position="22"/>
    </location>
</feature>
<dbReference type="Pfam" id="PF07589">
    <property type="entry name" value="PEP-CTERM"/>
    <property type="match status" value="1"/>
</dbReference>
<dbReference type="Pfam" id="PF04862">
    <property type="entry name" value="DUF642"/>
    <property type="match status" value="1"/>
</dbReference>
<dbReference type="EMBL" id="JALJZU010000014">
    <property type="protein sequence ID" value="MCP2012102.1"/>
    <property type="molecule type" value="Genomic_DNA"/>
</dbReference>
<dbReference type="Proteomes" id="UP001162889">
    <property type="component" value="Unassembled WGS sequence"/>
</dbReference>
<dbReference type="InterPro" id="IPR006946">
    <property type="entry name" value="DGR2-like_dom"/>
</dbReference>
<proteinExistence type="predicted"/>
<organism evidence="4 6">
    <name type="scientific">Duganella violaceipulchra</name>
    <dbReference type="NCBI Taxonomy" id="2849652"/>
    <lineage>
        <taxon>Bacteria</taxon>
        <taxon>Pseudomonadati</taxon>
        <taxon>Pseudomonadota</taxon>
        <taxon>Betaproteobacteria</taxon>
        <taxon>Burkholderiales</taxon>
        <taxon>Oxalobacteraceae</taxon>
        <taxon>Telluria group</taxon>
        <taxon>Duganella</taxon>
    </lineage>
</organism>
<feature type="chain" id="PRO_5041315958" evidence="1">
    <location>
        <begin position="23"/>
        <end position="206"/>
    </location>
</feature>
<evidence type="ECO:0000313" key="4">
    <source>
        <dbReference type="EMBL" id="MBV6324497.1"/>
    </source>
</evidence>
<comment type="caution">
    <text evidence="4">The sequence shown here is derived from an EMBL/GenBank/DDBJ whole genome shotgun (WGS) entry which is preliminary data.</text>
</comment>
<reference evidence="4" key="1">
    <citation type="submission" date="2021-07" db="EMBL/GenBank/DDBJ databases">
        <title>Characterization of violacein-producing bacteria and related species.</title>
        <authorList>
            <person name="Wilson H.S."/>
            <person name="De Leon M.E."/>
        </authorList>
    </citation>
    <scope>NUCLEOTIDE SEQUENCE</scope>
    <source>
        <strain evidence="4">HSC-15S17</strain>
    </source>
</reference>
<keyword evidence="1" id="KW-0732">Signal</keyword>
<dbReference type="EMBL" id="JAHTGR010000017">
    <property type="protein sequence ID" value="MBV6324497.1"/>
    <property type="molecule type" value="Genomic_DNA"/>
</dbReference>